<comment type="caution">
    <text evidence="2">The sequence shown here is derived from an EMBL/GenBank/DDBJ whole genome shotgun (WGS) entry which is preliminary data.</text>
</comment>
<reference evidence="2 3" key="1">
    <citation type="submission" date="2021-05" db="EMBL/GenBank/DDBJ databases">
        <title>Genome Assembly of Synthetic Allotetraploid Brassica napus Reveals Homoeologous Exchanges between Subgenomes.</title>
        <authorList>
            <person name="Davis J.T."/>
        </authorList>
    </citation>
    <scope>NUCLEOTIDE SEQUENCE [LARGE SCALE GENOMIC DNA]</scope>
    <source>
        <strain evidence="3">cv. Da-Ae</strain>
        <tissue evidence="2">Seedling</tissue>
    </source>
</reference>
<dbReference type="Pfam" id="PF04398">
    <property type="entry name" value="DUF538"/>
    <property type="match status" value="1"/>
</dbReference>
<dbReference type="Gene3D" id="2.30.240.10">
    <property type="entry name" value="At5g01610-like"/>
    <property type="match status" value="1"/>
</dbReference>
<feature type="transmembrane region" description="Helical" evidence="1">
    <location>
        <begin position="58"/>
        <end position="78"/>
    </location>
</feature>
<dbReference type="Proteomes" id="UP000824890">
    <property type="component" value="Unassembled WGS sequence"/>
</dbReference>
<protein>
    <submittedName>
        <fullName evidence="2">Uncharacterized protein</fullName>
    </submittedName>
</protein>
<dbReference type="PANTHER" id="PTHR31676:SF137">
    <property type="entry name" value="DUF538 FAMILY PROTEIN"/>
    <property type="match status" value="1"/>
</dbReference>
<evidence type="ECO:0000256" key="1">
    <source>
        <dbReference type="SAM" id="Phobius"/>
    </source>
</evidence>
<sequence length="217" mass="24510">MYSLLIHVVQSHWMIRFQGEHRSRRSHLRLQNNSDLLRFKLVISVFFFSPPFKAMHSVLQLLLLLLITTVTISIPVFAENDSIYDVLRAHALPMGLLPKGVKEFNVDVETGHFSVFLNQSCKAKYESEIHYEANITGTIGYGSIGGLTGVSAQDLFLWFPVKGIRVDIPSSGVIYFDVGVVRKRYPMSLFETPRDCVAVVEKVWTLVLPSLNLLSAL</sequence>
<dbReference type="InterPro" id="IPR007493">
    <property type="entry name" value="DUF538"/>
</dbReference>
<name>A0ABQ8BUL0_BRANA</name>
<keyword evidence="1" id="KW-0812">Transmembrane</keyword>
<keyword evidence="3" id="KW-1185">Reference proteome</keyword>
<accession>A0ABQ8BUL0</accession>
<gene>
    <name evidence="2" type="ORF">HID58_031841</name>
</gene>
<dbReference type="SUPFAM" id="SSF141562">
    <property type="entry name" value="At5g01610-like"/>
    <property type="match status" value="1"/>
</dbReference>
<dbReference type="InterPro" id="IPR036758">
    <property type="entry name" value="At5g01610-like"/>
</dbReference>
<organism evidence="2 3">
    <name type="scientific">Brassica napus</name>
    <name type="common">Rape</name>
    <dbReference type="NCBI Taxonomy" id="3708"/>
    <lineage>
        <taxon>Eukaryota</taxon>
        <taxon>Viridiplantae</taxon>
        <taxon>Streptophyta</taxon>
        <taxon>Embryophyta</taxon>
        <taxon>Tracheophyta</taxon>
        <taxon>Spermatophyta</taxon>
        <taxon>Magnoliopsida</taxon>
        <taxon>eudicotyledons</taxon>
        <taxon>Gunneridae</taxon>
        <taxon>Pentapetalae</taxon>
        <taxon>rosids</taxon>
        <taxon>malvids</taxon>
        <taxon>Brassicales</taxon>
        <taxon>Brassicaceae</taxon>
        <taxon>Brassiceae</taxon>
        <taxon>Brassica</taxon>
    </lineage>
</organism>
<proteinExistence type="predicted"/>
<keyword evidence="1" id="KW-1133">Transmembrane helix</keyword>
<dbReference type="EMBL" id="JAGKQM010000009">
    <property type="protein sequence ID" value="KAH0908520.1"/>
    <property type="molecule type" value="Genomic_DNA"/>
</dbReference>
<dbReference type="PANTHER" id="PTHR31676">
    <property type="entry name" value="T31J12.3 PROTEIN-RELATED"/>
    <property type="match status" value="1"/>
</dbReference>
<evidence type="ECO:0000313" key="2">
    <source>
        <dbReference type="EMBL" id="KAH0908520.1"/>
    </source>
</evidence>
<evidence type="ECO:0000313" key="3">
    <source>
        <dbReference type="Proteomes" id="UP000824890"/>
    </source>
</evidence>
<keyword evidence="1" id="KW-0472">Membrane</keyword>